<proteinExistence type="predicted"/>
<dbReference type="EMBL" id="MVBN01000011">
    <property type="protein sequence ID" value="OOK65357.1"/>
    <property type="molecule type" value="Genomic_DNA"/>
</dbReference>
<name>A0A1V3WED7_MYCKA</name>
<evidence type="ECO:0000313" key="1">
    <source>
        <dbReference type="EMBL" id="OOK65357.1"/>
    </source>
</evidence>
<accession>A0A1V3WED7</accession>
<dbReference type="AlphaFoldDB" id="A0A1V3WED7"/>
<evidence type="ECO:0000313" key="2">
    <source>
        <dbReference type="Proteomes" id="UP000188532"/>
    </source>
</evidence>
<gene>
    <name evidence="1" type="ORF">BZL29_7887</name>
</gene>
<organism evidence="1 2">
    <name type="scientific">Mycobacterium kansasii</name>
    <dbReference type="NCBI Taxonomy" id="1768"/>
    <lineage>
        <taxon>Bacteria</taxon>
        <taxon>Bacillati</taxon>
        <taxon>Actinomycetota</taxon>
        <taxon>Actinomycetes</taxon>
        <taxon>Mycobacteriales</taxon>
        <taxon>Mycobacteriaceae</taxon>
        <taxon>Mycobacterium</taxon>
    </lineage>
</organism>
<dbReference type="Proteomes" id="UP000188532">
    <property type="component" value="Unassembled WGS sequence"/>
</dbReference>
<reference evidence="1 2" key="1">
    <citation type="submission" date="2017-02" db="EMBL/GenBank/DDBJ databases">
        <title>Complete genome sequences of Mycobacterium kansasii strains isolated from rhesus macaques.</title>
        <authorList>
            <person name="Panda A."/>
            <person name="Nagaraj S."/>
            <person name="Zhao X."/>
            <person name="Tettelin H."/>
            <person name="Detolla L.J."/>
        </authorList>
    </citation>
    <scope>NUCLEOTIDE SEQUENCE [LARGE SCALE GENOMIC DNA]</scope>
    <source>
        <strain evidence="1 2">11-3469</strain>
    </source>
</reference>
<sequence>MRAPRWSRKRLIGMLLDCYGLTARGKIDVAAVAAYAGVTPSTVRRWISKRHPRSPRRVAIPKRRIVQLQRGPAEVERRNDQQYHYALNALASLEAGSAILPVWREQGWLDPHTVAIIAIHAKPWLQVAVTNGHPRAWGELRRRGAIAASLTVPTRFHAQVLAHAVMVRQQAWRVHPTPRRLAAGRTQAWMADAPPVDLAALSTDLGFGPLKPG</sequence>
<protein>
    <submittedName>
        <fullName evidence="1">Uncharacterized protein</fullName>
    </submittedName>
</protein>
<comment type="caution">
    <text evidence="1">The sequence shown here is derived from an EMBL/GenBank/DDBJ whole genome shotgun (WGS) entry which is preliminary data.</text>
</comment>